<feature type="domain" description="TF-B3" evidence="6">
    <location>
        <begin position="129"/>
        <end position="185"/>
    </location>
</feature>
<dbReference type="InterPro" id="IPR003340">
    <property type="entry name" value="B3_DNA-bd"/>
</dbReference>
<dbReference type="AlphaFoldDB" id="A0A1R3JF49"/>
<dbReference type="SUPFAM" id="SSF101936">
    <property type="entry name" value="DNA-binding pseudobarrel domain"/>
    <property type="match status" value="2"/>
</dbReference>
<keyword evidence="4" id="KW-0804">Transcription</keyword>
<evidence type="ECO:0000256" key="5">
    <source>
        <dbReference type="ARBA" id="ARBA00023242"/>
    </source>
</evidence>
<dbReference type="PANTHER" id="PTHR31391">
    <property type="entry name" value="B3 DOMAIN-CONTAINING PROTEIN OS11G0197600-RELATED"/>
    <property type="match status" value="1"/>
</dbReference>
<evidence type="ECO:0000256" key="4">
    <source>
        <dbReference type="ARBA" id="ARBA00023163"/>
    </source>
</evidence>
<gene>
    <name evidence="7" type="ORF">COLO4_16889</name>
</gene>
<dbReference type="Proteomes" id="UP000187203">
    <property type="component" value="Unassembled WGS sequence"/>
</dbReference>
<proteinExistence type="predicted"/>
<dbReference type="EMBL" id="AWUE01016262">
    <property type="protein sequence ID" value="OMO93457.1"/>
    <property type="molecule type" value="Genomic_DNA"/>
</dbReference>
<dbReference type="PANTHER" id="PTHR31391:SF4">
    <property type="entry name" value="B3 DOMAIN-CONTAINING PROTEIN OS03G0184500"/>
    <property type="match status" value="1"/>
</dbReference>
<keyword evidence="2" id="KW-0805">Transcription regulation</keyword>
<dbReference type="InterPro" id="IPR044837">
    <property type="entry name" value="REM16-like"/>
</dbReference>
<comment type="caution">
    <text evidence="7">The sequence shown here is derived from an EMBL/GenBank/DDBJ whole genome shotgun (WGS) entry which is preliminary data.</text>
</comment>
<organism evidence="7 8">
    <name type="scientific">Corchorus olitorius</name>
    <dbReference type="NCBI Taxonomy" id="93759"/>
    <lineage>
        <taxon>Eukaryota</taxon>
        <taxon>Viridiplantae</taxon>
        <taxon>Streptophyta</taxon>
        <taxon>Embryophyta</taxon>
        <taxon>Tracheophyta</taxon>
        <taxon>Spermatophyta</taxon>
        <taxon>Magnoliopsida</taxon>
        <taxon>eudicotyledons</taxon>
        <taxon>Gunneridae</taxon>
        <taxon>Pentapetalae</taxon>
        <taxon>rosids</taxon>
        <taxon>malvids</taxon>
        <taxon>Malvales</taxon>
        <taxon>Malvaceae</taxon>
        <taxon>Grewioideae</taxon>
        <taxon>Apeibeae</taxon>
        <taxon>Corchorus</taxon>
    </lineage>
</organism>
<comment type="subcellular location">
    <subcellularLocation>
        <location evidence="1">Nucleus</location>
    </subcellularLocation>
</comment>
<dbReference type="PROSITE" id="PS50863">
    <property type="entry name" value="B3"/>
    <property type="match status" value="2"/>
</dbReference>
<keyword evidence="3" id="KW-0238">DNA-binding</keyword>
<evidence type="ECO:0000313" key="7">
    <source>
        <dbReference type="EMBL" id="OMO93457.1"/>
    </source>
</evidence>
<dbReference type="SMART" id="SM01019">
    <property type="entry name" value="B3"/>
    <property type="match status" value="2"/>
</dbReference>
<dbReference type="GO" id="GO:0005634">
    <property type="term" value="C:nucleus"/>
    <property type="evidence" value="ECO:0007669"/>
    <property type="project" value="UniProtKB-SubCell"/>
</dbReference>
<keyword evidence="8" id="KW-1185">Reference proteome</keyword>
<dbReference type="GO" id="GO:0003677">
    <property type="term" value="F:DNA binding"/>
    <property type="evidence" value="ECO:0007669"/>
    <property type="project" value="UniProtKB-KW"/>
</dbReference>
<dbReference type="CDD" id="cd10017">
    <property type="entry name" value="B3_DNA"/>
    <property type="match status" value="2"/>
</dbReference>
<evidence type="ECO:0000256" key="3">
    <source>
        <dbReference type="ARBA" id="ARBA00023125"/>
    </source>
</evidence>
<dbReference type="InterPro" id="IPR015300">
    <property type="entry name" value="DNA-bd_pseudobarrel_sf"/>
</dbReference>
<evidence type="ECO:0000256" key="1">
    <source>
        <dbReference type="ARBA" id="ARBA00004123"/>
    </source>
</evidence>
<dbReference type="OrthoDB" id="638806at2759"/>
<dbReference type="Pfam" id="PF02362">
    <property type="entry name" value="B3"/>
    <property type="match status" value="2"/>
</dbReference>
<name>A0A1R3JF49_9ROSI</name>
<accession>A0A1R3JF49</accession>
<dbReference type="Gene3D" id="2.40.330.10">
    <property type="entry name" value="DNA-binding pseudobarrel domain"/>
    <property type="match status" value="2"/>
</dbReference>
<feature type="domain" description="TF-B3" evidence="6">
    <location>
        <begin position="1"/>
        <end position="66"/>
    </location>
</feature>
<reference evidence="8" key="1">
    <citation type="submission" date="2013-09" db="EMBL/GenBank/DDBJ databases">
        <title>Corchorus olitorius genome sequencing.</title>
        <authorList>
            <person name="Alam M."/>
            <person name="Haque M.S."/>
            <person name="Islam M.S."/>
            <person name="Emdad E.M."/>
            <person name="Islam M.M."/>
            <person name="Ahmed B."/>
            <person name="Halim A."/>
            <person name="Hossen Q.M.M."/>
            <person name="Hossain M.Z."/>
            <person name="Ahmed R."/>
            <person name="Khan M.M."/>
            <person name="Islam R."/>
            <person name="Rashid M.M."/>
            <person name="Khan S.A."/>
            <person name="Rahman M.S."/>
            <person name="Alam M."/>
            <person name="Yahiya A.S."/>
            <person name="Khan M.S."/>
            <person name="Azam M.S."/>
            <person name="Haque T."/>
            <person name="Lashkar M.Z.H."/>
            <person name="Akhand A.I."/>
            <person name="Morshed G."/>
            <person name="Roy S."/>
            <person name="Uddin K.S."/>
            <person name="Rabeya T."/>
            <person name="Hossain A.S."/>
            <person name="Chowdhury A."/>
            <person name="Snigdha A.R."/>
            <person name="Mortoza M.S."/>
            <person name="Matin S.A."/>
            <person name="Hoque S.M.E."/>
            <person name="Islam M.K."/>
            <person name="Roy D.K."/>
            <person name="Haider R."/>
            <person name="Moosa M.M."/>
            <person name="Elias S.M."/>
            <person name="Hasan A.M."/>
            <person name="Jahan S."/>
            <person name="Shafiuddin M."/>
            <person name="Mahmood N."/>
            <person name="Shommy N.S."/>
        </authorList>
    </citation>
    <scope>NUCLEOTIDE SEQUENCE [LARGE SCALE GENOMIC DNA]</scope>
    <source>
        <strain evidence="8">cv. O-4</strain>
    </source>
</reference>
<evidence type="ECO:0000256" key="2">
    <source>
        <dbReference type="ARBA" id="ARBA00023015"/>
    </source>
</evidence>
<keyword evidence="5" id="KW-0539">Nucleus</keyword>
<evidence type="ECO:0000259" key="6">
    <source>
        <dbReference type="PROSITE" id="PS50863"/>
    </source>
</evidence>
<evidence type="ECO:0000313" key="8">
    <source>
        <dbReference type="Proteomes" id="UP000187203"/>
    </source>
</evidence>
<protein>
    <recommendedName>
        <fullName evidence="6">TF-B3 domain-containing protein</fullName>
    </recommendedName>
</protein>
<sequence>MSSSLFVQDRKGRKWPIKFEIRRNCICYLTEGWSEFWDAHHIKGGDFICFKFDNKDTLKCRIYCRCTKEAGDYESDGRHLVNPHPLAFPKKETAQHPKPAKAKITFSRTSVASSQVGEQQSLYYMAGQQHSKSWEVNCINEIGHFIGFSGGWGTFVRDNGLKVGDCCVFEVIADRKMRISIFPFK</sequence>